<reference evidence="1 2" key="1">
    <citation type="submission" date="2020-06" db="EMBL/GenBank/DDBJ databases">
        <title>Pseudomonas eucalypticola sp. nov., an endophyte of Eucalyptus dunnii leaves with biocontrol ability of eucalyptus leaf blight.</title>
        <authorList>
            <person name="Liu Y."/>
            <person name="Song Z."/>
            <person name="Zeng H."/>
            <person name="Lu M."/>
            <person name="Wang X."/>
            <person name="Lian X."/>
            <person name="Zhang Q."/>
        </authorList>
    </citation>
    <scope>NUCLEOTIDE SEQUENCE [LARGE SCALE GENOMIC DNA]</scope>
    <source>
        <strain evidence="1 2">NP-1</strain>
    </source>
</reference>
<name>A0A7D5D876_9PSED</name>
<evidence type="ECO:0000313" key="2">
    <source>
        <dbReference type="Proteomes" id="UP000509568"/>
    </source>
</evidence>
<proteinExistence type="predicted"/>
<evidence type="ECO:0008006" key="3">
    <source>
        <dbReference type="Google" id="ProtNLM"/>
    </source>
</evidence>
<keyword evidence="2" id="KW-1185">Reference proteome</keyword>
<gene>
    <name evidence="1" type="ORF">HWQ56_16240</name>
</gene>
<dbReference type="RefSeq" id="WP_176571151.1">
    <property type="nucleotide sequence ID" value="NZ_CP056030.1"/>
</dbReference>
<protein>
    <recommendedName>
        <fullName evidence="3">DNA helicase</fullName>
    </recommendedName>
</protein>
<dbReference type="KEGG" id="pez:HWQ56_16240"/>
<dbReference type="InterPro" id="IPR027417">
    <property type="entry name" value="P-loop_NTPase"/>
</dbReference>
<dbReference type="AlphaFoldDB" id="A0A7D5D876"/>
<sequence>MTRPHWYLPLADEFCEHLADGSPLEPASLPAHATAALLFVLQLPKLAVRKPLEMQRQFANLLNFPAQTLSATLVKAFDPTALAAGLAQAKALNIGLLDSATVALRPFLHADGRWDFGFPERHWQAGGALQHDHQRPGGLVIRLSDHQLRLVQTIRENREDSIEAQAHAGTGKTFVLGEVLALMPQGKCLFLADTELKLETIRARFGNRVWTSTFKQLAERFLAGGDKHLQAQLNAAAARSVSYAAIAELAGLGDIGNRKPPQVAALCWRVVAKFCASNDRQITTRHIPQDQLPWLSAAHQQLLALAAQQLWFRMTRPDPEQQPLPVRGYHRVKQMVLAGHRLSEQIKTVIIDEGHDLTAPMVEFLDQSPQTVITLGDRFQNLQGWSVSHAATIRHSEMSLSLRCGPQLMDYVNPLIAAFPGASALPFVADKARETVVRHYPPQQFPDQPAVMLVADEWGLFDWLVRSRETDQGAAVIDWNGEFESFLDGCLGLYKGDQPPRHGAIARYRTWEQLRAVMGWNEAFVRVEQWLERVGTRIGVSGLYQGATLAEFAGGAPGRPLLATVFTAKNFELSSLAISEDLYYFSDLRGATALSRKLALLYTAITRASGQVYVPDTHQERLDTLLAASRAT</sequence>
<organism evidence="1 2">
    <name type="scientific">Pseudomonas eucalypticola</name>
    <dbReference type="NCBI Taxonomy" id="2599595"/>
    <lineage>
        <taxon>Bacteria</taxon>
        <taxon>Pseudomonadati</taxon>
        <taxon>Pseudomonadota</taxon>
        <taxon>Gammaproteobacteria</taxon>
        <taxon>Pseudomonadales</taxon>
        <taxon>Pseudomonadaceae</taxon>
        <taxon>Pseudomonas</taxon>
    </lineage>
</organism>
<evidence type="ECO:0000313" key="1">
    <source>
        <dbReference type="EMBL" id="QKZ05253.1"/>
    </source>
</evidence>
<accession>A0A7D5D876</accession>
<dbReference type="Proteomes" id="UP000509568">
    <property type="component" value="Chromosome"/>
</dbReference>
<dbReference type="Gene3D" id="3.40.50.300">
    <property type="entry name" value="P-loop containing nucleotide triphosphate hydrolases"/>
    <property type="match status" value="1"/>
</dbReference>
<dbReference type="SUPFAM" id="SSF52540">
    <property type="entry name" value="P-loop containing nucleoside triphosphate hydrolases"/>
    <property type="match status" value="1"/>
</dbReference>
<dbReference type="EMBL" id="CP056030">
    <property type="protein sequence ID" value="QKZ05253.1"/>
    <property type="molecule type" value="Genomic_DNA"/>
</dbReference>